<evidence type="ECO:0000256" key="1">
    <source>
        <dbReference type="ARBA" id="ARBA00022649"/>
    </source>
</evidence>
<evidence type="ECO:0000313" key="3">
    <source>
        <dbReference type="EMBL" id="VAX03395.1"/>
    </source>
</evidence>
<gene>
    <name evidence="3" type="ORF">MNBD_GAMMA19-2014</name>
</gene>
<evidence type="ECO:0008006" key="4">
    <source>
        <dbReference type="Google" id="ProtNLM"/>
    </source>
</evidence>
<dbReference type="InterPro" id="IPR014795">
    <property type="entry name" value="TacA_1-like"/>
</dbReference>
<name>A0A3B1BAS3_9ZZZZ</name>
<evidence type="ECO:0000256" key="2">
    <source>
        <dbReference type="SAM" id="MobiDB-lite"/>
    </source>
</evidence>
<dbReference type="PANTHER" id="PTHR35401:SF2">
    <property type="entry name" value="ABC-TYPE TRANSPORT SYSTEM"/>
    <property type="match status" value="1"/>
</dbReference>
<sequence>MTTKNERIDLRVPSALKAMVAEASEASGLSISAFIAAAARDQAERVLRSRQVLMLSNRDRDQFLAALDRPARPVPSAVQRAKKRYQGHVE</sequence>
<proteinExistence type="predicted"/>
<keyword evidence="1" id="KW-1277">Toxin-antitoxin system</keyword>
<dbReference type="AlphaFoldDB" id="A0A3B1BAS3"/>
<dbReference type="EMBL" id="UOFV01000395">
    <property type="protein sequence ID" value="VAX03395.1"/>
    <property type="molecule type" value="Genomic_DNA"/>
</dbReference>
<dbReference type="GO" id="GO:0006355">
    <property type="term" value="P:regulation of DNA-templated transcription"/>
    <property type="evidence" value="ECO:0007669"/>
    <property type="project" value="InterPro"/>
</dbReference>
<dbReference type="Pfam" id="PF08681">
    <property type="entry name" value="TacA1"/>
    <property type="match status" value="1"/>
</dbReference>
<protein>
    <recommendedName>
        <fullName evidence="4">DUF1778 domain-containing protein</fullName>
    </recommendedName>
</protein>
<accession>A0A3B1BAS3</accession>
<feature type="compositionally biased region" description="Basic residues" evidence="2">
    <location>
        <begin position="80"/>
        <end position="90"/>
    </location>
</feature>
<dbReference type="PANTHER" id="PTHR35401">
    <property type="entry name" value="COPG FAMILY HELIX-TURN-HELIX PROTEIN-RELATED-RELATED"/>
    <property type="match status" value="1"/>
</dbReference>
<dbReference type="Gene3D" id="1.20.5.780">
    <property type="entry name" value="Single helix bin"/>
    <property type="match status" value="1"/>
</dbReference>
<organism evidence="3">
    <name type="scientific">hydrothermal vent metagenome</name>
    <dbReference type="NCBI Taxonomy" id="652676"/>
    <lineage>
        <taxon>unclassified sequences</taxon>
        <taxon>metagenomes</taxon>
        <taxon>ecological metagenomes</taxon>
    </lineage>
</organism>
<dbReference type="InterPro" id="IPR010985">
    <property type="entry name" value="Ribbon_hlx_hlx"/>
</dbReference>
<reference evidence="3" key="1">
    <citation type="submission" date="2018-06" db="EMBL/GenBank/DDBJ databases">
        <authorList>
            <person name="Zhirakovskaya E."/>
        </authorList>
    </citation>
    <scope>NUCLEOTIDE SEQUENCE</scope>
</reference>
<feature type="region of interest" description="Disordered" evidence="2">
    <location>
        <begin position="66"/>
        <end position="90"/>
    </location>
</feature>
<dbReference type="SUPFAM" id="SSF47598">
    <property type="entry name" value="Ribbon-helix-helix"/>
    <property type="match status" value="1"/>
</dbReference>